<accession>A0ACC1XNU6</accession>
<reference evidence="1 2" key="1">
    <citation type="journal article" date="2023" name="Science">
        <title>Complex scaffold remodeling in plant triterpene biosynthesis.</title>
        <authorList>
            <person name="De La Pena R."/>
            <person name="Hodgson H."/>
            <person name="Liu J.C."/>
            <person name="Stephenson M.J."/>
            <person name="Martin A.C."/>
            <person name="Owen C."/>
            <person name="Harkess A."/>
            <person name="Leebens-Mack J."/>
            <person name="Jimenez L.E."/>
            <person name="Osbourn A."/>
            <person name="Sattely E.S."/>
        </authorList>
    </citation>
    <scope>NUCLEOTIDE SEQUENCE [LARGE SCALE GENOMIC DNA]</scope>
    <source>
        <strain evidence="2">cv. JPN11</strain>
        <tissue evidence="1">Leaf</tissue>
    </source>
</reference>
<dbReference type="Proteomes" id="UP001164539">
    <property type="component" value="Chromosome 8"/>
</dbReference>
<gene>
    <name evidence="1" type="ORF">OWV82_014579</name>
</gene>
<keyword evidence="2" id="KW-1185">Reference proteome</keyword>
<proteinExistence type="predicted"/>
<evidence type="ECO:0000313" key="1">
    <source>
        <dbReference type="EMBL" id="KAJ4712319.1"/>
    </source>
</evidence>
<protein>
    <submittedName>
        <fullName evidence="1">E3 ubiquitin-protein ligase SIS3</fullName>
    </submittedName>
</protein>
<dbReference type="EMBL" id="CM051401">
    <property type="protein sequence ID" value="KAJ4712319.1"/>
    <property type="molecule type" value="Genomic_DNA"/>
</dbReference>
<organism evidence="1 2">
    <name type="scientific">Melia azedarach</name>
    <name type="common">Chinaberry tree</name>
    <dbReference type="NCBI Taxonomy" id="155640"/>
    <lineage>
        <taxon>Eukaryota</taxon>
        <taxon>Viridiplantae</taxon>
        <taxon>Streptophyta</taxon>
        <taxon>Embryophyta</taxon>
        <taxon>Tracheophyta</taxon>
        <taxon>Spermatophyta</taxon>
        <taxon>Magnoliopsida</taxon>
        <taxon>eudicotyledons</taxon>
        <taxon>Gunneridae</taxon>
        <taxon>Pentapetalae</taxon>
        <taxon>rosids</taxon>
        <taxon>malvids</taxon>
        <taxon>Sapindales</taxon>
        <taxon>Meliaceae</taxon>
        <taxon>Melia</taxon>
    </lineage>
</organism>
<comment type="caution">
    <text evidence="1">The sequence shown here is derived from an EMBL/GenBank/DDBJ whole genome shotgun (WGS) entry which is preliminary data.</text>
</comment>
<sequence>MAIRGVDFKWSVLIFLYSFTSIELKLSALFFNDIFTDRIVVAINWKRYHFCTYPLHIWIVVDYTAVFVFRLLMFVDNGLAAGMGLDFGWQQRYARFCGRVVVLSILSLLLYPFLWAWTIIGTLWFMSARNCLPEEGQKWGFLIWLLFSYCGLLCIACMCMGKWLTRRQAHLLRAQQGIPVSEYGVLVDMIRVPDWAFEAAGQEMRGIGQDAASYHPGLYLTPAQREAVEALIQELPKFRLKAVPTDCSECPICLEEFRVGNEVRGLPCAHNFHIECIDEWLRLNVKCPRCRCSVFPNLDLSALSNFRTADSERSSASVVTTTRYVRTQPSSQSYLVRLQGLLRPVRTENAGSPSDADIVLETAENGGMSMGNQNPIFMEPFSSAGRMVVDHPTPPQH</sequence>
<evidence type="ECO:0000313" key="2">
    <source>
        <dbReference type="Proteomes" id="UP001164539"/>
    </source>
</evidence>
<name>A0ACC1XNU6_MELAZ</name>